<dbReference type="InterPro" id="IPR032862">
    <property type="entry name" value="ALKBH6"/>
</dbReference>
<dbReference type="OrthoDB" id="412814at2759"/>
<comment type="similarity">
    <text evidence="1">Belongs to the alkB family.</text>
</comment>
<dbReference type="SUPFAM" id="SSF51197">
    <property type="entry name" value="Clavaminate synthase-like"/>
    <property type="match status" value="1"/>
</dbReference>
<proteinExistence type="inferred from homology"/>
<keyword evidence="7" id="KW-1185">Reference proteome</keyword>
<name>A0A368H527_ANCCA</name>
<evidence type="ECO:0000256" key="3">
    <source>
        <dbReference type="ARBA" id="ARBA00022964"/>
    </source>
</evidence>
<evidence type="ECO:0000256" key="2">
    <source>
        <dbReference type="ARBA" id="ARBA00022723"/>
    </source>
</evidence>
<evidence type="ECO:0000256" key="1">
    <source>
        <dbReference type="ARBA" id="ARBA00007879"/>
    </source>
</evidence>
<keyword evidence="5" id="KW-0408">Iron</keyword>
<dbReference type="PANTHER" id="PTHR46030:SF1">
    <property type="entry name" value="ALPHA-KETOGLUTARATE-DEPENDENT DIOXYGENASE ALKB HOMOLOG 6"/>
    <property type="match status" value="1"/>
</dbReference>
<evidence type="ECO:0000256" key="4">
    <source>
        <dbReference type="ARBA" id="ARBA00023002"/>
    </source>
</evidence>
<keyword evidence="2" id="KW-0479">Metal-binding</keyword>
<dbReference type="GO" id="GO:0051213">
    <property type="term" value="F:dioxygenase activity"/>
    <property type="evidence" value="ECO:0007669"/>
    <property type="project" value="UniProtKB-KW"/>
</dbReference>
<keyword evidence="3" id="KW-0223">Dioxygenase</keyword>
<evidence type="ECO:0000256" key="5">
    <source>
        <dbReference type="ARBA" id="ARBA00023004"/>
    </source>
</evidence>
<dbReference type="Proteomes" id="UP000252519">
    <property type="component" value="Unassembled WGS sequence"/>
</dbReference>
<keyword evidence="4" id="KW-0560">Oxidoreductase</keyword>
<dbReference type="EMBL" id="JOJR01000023">
    <property type="protein sequence ID" value="RCN50400.1"/>
    <property type="molecule type" value="Genomic_DNA"/>
</dbReference>
<evidence type="ECO:0008006" key="8">
    <source>
        <dbReference type="Google" id="ProtNLM"/>
    </source>
</evidence>
<reference evidence="6 7" key="1">
    <citation type="submission" date="2014-10" db="EMBL/GenBank/DDBJ databases">
        <title>Draft genome of the hookworm Ancylostoma caninum.</title>
        <authorList>
            <person name="Mitreva M."/>
        </authorList>
    </citation>
    <scope>NUCLEOTIDE SEQUENCE [LARGE SCALE GENOMIC DNA]</scope>
    <source>
        <strain evidence="6 7">Baltimore</strain>
    </source>
</reference>
<protein>
    <recommendedName>
        <fullName evidence="8">Alpha-ketoglutarate-dependent dioxygenase AlkB-like domain-containing protein</fullName>
    </recommendedName>
</protein>
<dbReference type="GO" id="GO:0046872">
    <property type="term" value="F:metal ion binding"/>
    <property type="evidence" value="ECO:0007669"/>
    <property type="project" value="UniProtKB-KW"/>
</dbReference>
<accession>A0A368H527</accession>
<gene>
    <name evidence="6" type="ORF">ANCCAN_03422</name>
</gene>
<organism evidence="6 7">
    <name type="scientific">Ancylostoma caninum</name>
    <name type="common">Dog hookworm</name>
    <dbReference type="NCBI Taxonomy" id="29170"/>
    <lineage>
        <taxon>Eukaryota</taxon>
        <taxon>Metazoa</taxon>
        <taxon>Ecdysozoa</taxon>
        <taxon>Nematoda</taxon>
        <taxon>Chromadorea</taxon>
        <taxon>Rhabditida</taxon>
        <taxon>Rhabditina</taxon>
        <taxon>Rhabditomorpha</taxon>
        <taxon>Strongyloidea</taxon>
        <taxon>Ancylostomatidae</taxon>
        <taxon>Ancylostomatinae</taxon>
        <taxon>Ancylostoma</taxon>
    </lineage>
</organism>
<dbReference type="PANTHER" id="PTHR46030">
    <property type="entry name" value="ALPHA-KETOGLUTARATE-DEPENDENT DIOXYGENASE ALKB HOMOLOG 6"/>
    <property type="match status" value="1"/>
</dbReference>
<dbReference type="AlphaFoldDB" id="A0A368H527"/>
<comment type="caution">
    <text evidence="6">The sequence shown here is derived from an EMBL/GenBank/DDBJ whole genome shotgun (WGS) entry which is preliminary data.</text>
</comment>
<sequence>MLLEPRSLFLMTDDAYENLLHGIKEVTEDVIDEKVFNGEEHRGKTLVRGTRLSFTIRHVPVVSKLSVGALLSKKS</sequence>
<dbReference type="STRING" id="29170.A0A368H527"/>
<dbReference type="Gene3D" id="2.60.120.1520">
    <property type="match status" value="1"/>
</dbReference>
<evidence type="ECO:0000313" key="7">
    <source>
        <dbReference type="Proteomes" id="UP000252519"/>
    </source>
</evidence>
<evidence type="ECO:0000313" key="6">
    <source>
        <dbReference type="EMBL" id="RCN50400.1"/>
    </source>
</evidence>
<dbReference type="GO" id="GO:0005634">
    <property type="term" value="C:nucleus"/>
    <property type="evidence" value="ECO:0007669"/>
    <property type="project" value="TreeGrafter"/>
</dbReference>